<evidence type="ECO:0000259" key="1">
    <source>
        <dbReference type="PROSITE" id="PS50075"/>
    </source>
</evidence>
<comment type="caution">
    <text evidence="2">The sequence shown here is derived from an EMBL/GenBank/DDBJ whole genome shotgun (WGS) entry which is preliminary data.</text>
</comment>
<dbReference type="Proteomes" id="UP001590951">
    <property type="component" value="Unassembled WGS sequence"/>
</dbReference>
<dbReference type="PROSITE" id="PS50075">
    <property type="entry name" value="CARRIER"/>
    <property type="match status" value="1"/>
</dbReference>
<dbReference type="InterPro" id="IPR009081">
    <property type="entry name" value="PP-bd_ACP"/>
</dbReference>
<evidence type="ECO:0000313" key="3">
    <source>
        <dbReference type="Proteomes" id="UP001590951"/>
    </source>
</evidence>
<feature type="domain" description="Carrier" evidence="1">
    <location>
        <begin position="47"/>
        <end position="124"/>
    </location>
</feature>
<dbReference type="EMBL" id="JBHFEH010000052">
    <property type="protein sequence ID" value="KAL2050089.1"/>
    <property type="molecule type" value="Genomic_DNA"/>
</dbReference>
<name>A0ABR4AZN6_9LECA</name>
<gene>
    <name evidence="2" type="ORF">ABVK25_009592</name>
</gene>
<dbReference type="SUPFAM" id="SSF47336">
    <property type="entry name" value="ACP-like"/>
    <property type="match status" value="1"/>
</dbReference>
<accession>A0ABR4AZN6</accession>
<dbReference type="Pfam" id="PF23297">
    <property type="entry name" value="ACP_SdgA_C"/>
    <property type="match status" value="1"/>
</dbReference>
<reference evidence="2 3" key="1">
    <citation type="submission" date="2024-09" db="EMBL/GenBank/DDBJ databases">
        <title>Rethinking Asexuality: The Enigmatic Case of Functional Sexual Genes in Lepraria (Stereocaulaceae).</title>
        <authorList>
            <person name="Doellman M."/>
            <person name="Sun Y."/>
            <person name="Barcenas-Pena A."/>
            <person name="Lumbsch H.T."/>
            <person name="Grewe F."/>
        </authorList>
    </citation>
    <scope>NUCLEOTIDE SEQUENCE [LARGE SCALE GENOMIC DNA]</scope>
    <source>
        <strain evidence="2 3">Grewe 0041</strain>
    </source>
</reference>
<sequence length="137" mass="15150">MAEIFWMSKPLFRGLSKVDRVTSSNAETLRPSVDGKALLEVAEFLKSAGDSIAHALSKKLSSAWSMPENDIEVQEPIFAYGVDSLVAVEIRYWFLKESKAEVTVFNILESESISKLSVFAAEKSDYVQASLKVDGVQ</sequence>
<dbReference type="InterPro" id="IPR036736">
    <property type="entry name" value="ACP-like_sf"/>
</dbReference>
<protein>
    <recommendedName>
        <fullName evidence="1">Carrier domain-containing protein</fullName>
    </recommendedName>
</protein>
<proteinExistence type="predicted"/>
<dbReference type="Gene3D" id="1.10.1200.10">
    <property type="entry name" value="ACP-like"/>
    <property type="match status" value="1"/>
</dbReference>
<evidence type="ECO:0000313" key="2">
    <source>
        <dbReference type="EMBL" id="KAL2050089.1"/>
    </source>
</evidence>
<keyword evidence="3" id="KW-1185">Reference proteome</keyword>
<organism evidence="2 3">
    <name type="scientific">Lepraria finkii</name>
    <dbReference type="NCBI Taxonomy" id="1340010"/>
    <lineage>
        <taxon>Eukaryota</taxon>
        <taxon>Fungi</taxon>
        <taxon>Dikarya</taxon>
        <taxon>Ascomycota</taxon>
        <taxon>Pezizomycotina</taxon>
        <taxon>Lecanoromycetes</taxon>
        <taxon>OSLEUM clade</taxon>
        <taxon>Lecanoromycetidae</taxon>
        <taxon>Lecanorales</taxon>
        <taxon>Lecanorineae</taxon>
        <taxon>Stereocaulaceae</taxon>
        <taxon>Lepraria</taxon>
    </lineage>
</organism>